<dbReference type="Pfam" id="PF09485">
    <property type="entry name" value="CRISPR_Cse2"/>
    <property type="match status" value="1"/>
</dbReference>
<dbReference type="AlphaFoldDB" id="A0A511RLT8"/>
<dbReference type="InterPro" id="IPR038287">
    <property type="entry name" value="Cse2_sf"/>
</dbReference>
<name>A0A511RLT8_9DEIN</name>
<comment type="caution">
    <text evidence="1">The sequence shown here is derived from an EMBL/GenBank/DDBJ whole genome shotgun (WGS) entry which is preliminary data.</text>
</comment>
<dbReference type="InterPro" id="IPR013382">
    <property type="entry name" value="CRISPR-assoc_prot_Cse2"/>
</dbReference>
<dbReference type="CDD" id="cd09731">
    <property type="entry name" value="Cse2_I-E"/>
    <property type="match status" value="1"/>
</dbReference>
<dbReference type="Proteomes" id="UP000321827">
    <property type="component" value="Unassembled WGS sequence"/>
</dbReference>
<sequence>MKERVEGFVNRLIQLAVREDRAALSALRRSLAFAPGTYPPSFPYVEPWTAGLKDPARRAFYLGAGLFAHNRKHGEGHTLAKALARAKKARDSESIEKRFLALLDAEEDELGYKLRQIVFLLGEQPLDWAQLIFDVAHWNSDTRWVQVKWAKEFYGVGEETEKEEQA</sequence>
<accession>A0A511RLT8</accession>
<evidence type="ECO:0000313" key="1">
    <source>
        <dbReference type="EMBL" id="GEM90623.1"/>
    </source>
</evidence>
<gene>
    <name evidence="1" type="ORF">ODE01S_20570</name>
</gene>
<evidence type="ECO:0000313" key="2">
    <source>
        <dbReference type="Proteomes" id="UP000321827"/>
    </source>
</evidence>
<organism evidence="1 2">
    <name type="scientific">Oceanithermus desulfurans NBRC 100063</name>
    <dbReference type="NCBI Taxonomy" id="1227550"/>
    <lineage>
        <taxon>Bacteria</taxon>
        <taxon>Thermotogati</taxon>
        <taxon>Deinococcota</taxon>
        <taxon>Deinococci</taxon>
        <taxon>Thermales</taxon>
        <taxon>Thermaceae</taxon>
        <taxon>Oceanithermus</taxon>
    </lineage>
</organism>
<dbReference type="EMBL" id="BJXN01000017">
    <property type="protein sequence ID" value="GEM90623.1"/>
    <property type="molecule type" value="Genomic_DNA"/>
</dbReference>
<reference evidence="1 2" key="1">
    <citation type="submission" date="2019-07" db="EMBL/GenBank/DDBJ databases">
        <title>Whole genome shotgun sequence of Oceanithermus desulfurans NBRC 100063.</title>
        <authorList>
            <person name="Hosoyama A."/>
            <person name="Uohara A."/>
            <person name="Ohji S."/>
            <person name="Ichikawa N."/>
        </authorList>
    </citation>
    <scope>NUCLEOTIDE SEQUENCE [LARGE SCALE GENOMIC DNA]</scope>
    <source>
        <strain evidence="1 2">NBRC 100063</strain>
    </source>
</reference>
<protein>
    <recommendedName>
        <fullName evidence="3">Type I-E CRISPR-associated protein Cse2/CasB</fullName>
    </recommendedName>
</protein>
<dbReference type="OrthoDB" id="69928at2"/>
<evidence type="ECO:0008006" key="3">
    <source>
        <dbReference type="Google" id="ProtNLM"/>
    </source>
</evidence>
<dbReference type="Gene3D" id="1.10.520.40">
    <property type="entry name" value="CRISPR-associated protein Cse2"/>
    <property type="match status" value="1"/>
</dbReference>
<dbReference type="NCBIfam" id="TIGR02548">
    <property type="entry name" value="casB_cse2"/>
    <property type="match status" value="1"/>
</dbReference>
<dbReference type="RefSeq" id="WP_147148527.1">
    <property type="nucleotide sequence ID" value="NZ_BJXN01000017.1"/>
</dbReference>
<proteinExistence type="predicted"/>